<feature type="domain" description="UspA" evidence="2">
    <location>
        <begin position="1"/>
        <end position="140"/>
    </location>
</feature>
<dbReference type="PANTHER" id="PTHR46268">
    <property type="entry name" value="STRESS RESPONSE PROTEIN NHAX"/>
    <property type="match status" value="1"/>
</dbReference>
<dbReference type="InterPro" id="IPR014729">
    <property type="entry name" value="Rossmann-like_a/b/a_fold"/>
</dbReference>
<reference evidence="3 4" key="1">
    <citation type="submission" date="2024-09" db="EMBL/GenBank/DDBJ databases">
        <authorList>
            <person name="Sun Q."/>
            <person name="Mori K."/>
        </authorList>
    </citation>
    <scope>NUCLEOTIDE SEQUENCE [LARGE SCALE GENOMIC DNA]</scope>
    <source>
        <strain evidence="3 4">TBRC 1851</strain>
    </source>
</reference>
<name>A0ABV6TYR1_9ACTN</name>
<protein>
    <submittedName>
        <fullName evidence="3">Universal stress protein</fullName>
    </submittedName>
</protein>
<evidence type="ECO:0000313" key="4">
    <source>
        <dbReference type="Proteomes" id="UP001589870"/>
    </source>
</evidence>
<dbReference type="RefSeq" id="WP_394299151.1">
    <property type="nucleotide sequence ID" value="NZ_JBHMQT010000003.1"/>
</dbReference>
<dbReference type="CDD" id="cd00293">
    <property type="entry name" value="USP-like"/>
    <property type="match status" value="1"/>
</dbReference>
<evidence type="ECO:0000313" key="3">
    <source>
        <dbReference type="EMBL" id="MFC0860894.1"/>
    </source>
</evidence>
<comment type="similarity">
    <text evidence="1">Belongs to the universal stress protein A family.</text>
</comment>
<dbReference type="PRINTS" id="PR01438">
    <property type="entry name" value="UNVRSLSTRESS"/>
</dbReference>
<proteinExistence type="inferred from homology"/>
<organism evidence="3 4">
    <name type="scientific">Sphaerimonospora cavernae</name>
    <dbReference type="NCBI Taxonomy" id="1740611"/>
    <lineage>
        <taxon>Bacteria</taxon>
        <taxon>Bacillati</taxon>
        <taxon>Actinomycetota</taxon>
        <taxon>Actinomycetes</taxon>
        <taxon>Streptosporangiales</taxon>
        <taxon>Streptosporangiaceae</taxon>
        <taxon>Sphaerimonospora</taxon>
    </lineage>
</organism>
<dbReference type="SUPFAM" id="SSF52402">
    <property type="entry name" value="Adenine nucleotide alpha hydrolases-like"/>
    <property type="match status" value="1"/>
</dbReference>
<sequence length="140" mass="15175">MFRRIVVAYDDSQGAQRALAAALTLARADPAEVIAVAVEAHLPRYGATVGEVEEECKIEQQECTRWLNRAQAVASEQGVRIDVEIRVGHPAQELLRAADAVQADLIAIGHSGHSAVWGRFLGSTTDKVSRHAHCSVLIVR</sequence>
<accession>A0ABV6TYR1</accession>
<comment type="caution">
    <text evidence="3">The sequence shown here is derived from an EMBL/GenBank/DDBJ whole genome shotgun (WGS) entry which is preliminary data.</text>
</comment>
<dbReference type="Proteomes" id="UP001589870">
    <property type="component" value="Unassembled WGS sequence"/>
</dbReference>
<evidence type="ECO:0000256" key="1">
    <source>
        <dbReference type="ARBA" id="ARBA00008791"/>
    </source>
</evidence>
<dbReference type="Pfam" id="PF00582">
    <property type="entry name" value="Usp"/>
    <property type="match status" value="1"/>
</dbReference>
<dbReference type="Gene3D" id="3.40.50.620">
    <property type="entry name" value="HUPs"/>
    <property type="match status" value="1"/>
</dbReference>
<dbReference type="InterPro" id="IPR006016">
    <property type="entry name" value="UspA"/>
</dbReference>
<gene>
    <name evidence="3" type="ORF">ACFHYQ_01160</name>
</gene>
<dbReference type="PANTHER" id="PTHR46268:SF6">
    <property type="entry name" value="UNIVERSAL STRESS PROTEIN UP12"/>
    <property type="match status" value="1"/>
</dbReference>
<dbReference type="EMBL" id="JBHMQT010000003">
    <property type="protein sequence ID" value="MFC0860894.1"/>
    <property type="molecule type" value="Genomic_DNA"/>
</dbReference>
<evidence type="ECO:0000259" key="2">
    <source>
        <dbReference type="Pfam" id="PF00582"/>
    </source>
</evidence>
<dbReference type="InterPro" id="IPR006015">
    <property type="entry name" value="Universal_stress_UspA"/>
</dbReference>
<keyword evidence="4" id="KW-1185">Reference proteome</keyword>